<name>Q966Z8_9EUKA</name>
<dbReference type="AlphaFoldDB" id="Q966Z8"/>
<reference evidence="2" key="1">
    <citation type="journal article" date="2002" name="Eur. J. Biochem.">
        <title>Characterization of the self-splicing products of two complex Naegleria LSU rDNA group I introns containing homing endonuclease genes.</title>
        <authorList>
            <person name="Haugen P."/>
            <person name="De Jonckheere J.F."/>
            <person name="Johansen S."/>
        </authorList>
    </citation>
    <scope>NUCLEOTIDE SEQUENCE</scope>
</reference>
<dbReference type="Pfam" id="PF13392">
    <property type="entry name" value="HNH_3"/>
    <property type="match status" value="1"/>
</dbReference>
<evidence type="ECO:0000259" key="1">
    <source>
        <dbReference type="Pfam" id="PF13392"/>
    </source>
</evidence>
<accession>Q966Z8</accession>
<keyword evidence="2" id="KW-0378">Hydrolase</keyword>
<dbReference type="GO" id="GO:0004519">
    <property type="term" value="F:endonuclease activity"/>
    <property type="evidence" value="ECO:0007669"/>
    <property type="project" value="UniProtKB-KW"/>
</dbReference>
<evidence type="ECO:0000313" key="2">
    <source>
        <dbReference type="EMBL" id="CAC38865.1"/>
    </source>
</evidence>
<keyword evidence="2" id="KW-0540">Nuclease</keyword>
<dbReference type="EMBL" id="AJ311175">
    <property type="protein sequence ID" value="CAC38865.1"/>
    <property type="molecule type" value="Genomic_DNA"/>
</dbReference>
<dbReference type="InterPro" id="IPR044930">
    <property type="entry name" value="Homing_endonuclease_His-Me"/>
</dbReference>
<dbReference type="SUPFAM" id="SSF54060">
    <property type="entry name" value="His-Me finger endonucleases"/>
    <property type="match status" value="1"/>
</dbReference>
<sequence>MTRFLFVETFTDYISKKDLPGWADTFIDEVEKKALPCRHGDCWRFGSKDGDKHPGIRKSTVINHMCRYMSLDKKSDSKTSTKVRCYHISFVSRYKNKHVLFLLHLERLKNPEEYVIRHTCGCKDCCNPEHLKLGTKSDNEYDKGIHEYLQRVYESCEEDYHEIVKLLKKNKVYVK</sequence>
<dbReference type="Gene3D" id="3.90.75.10">
    <property type="entry name" value="Homing Intron 3 (I-ppo) Encoded Endonuclease, Chain A"/>
    <property type="match status" value="1"/>
</dbReference>
<organism evidence="2">
    <name type="scientific">Naegleria morganensis</name>
    <dbReference type="NCBI Taxonomy" id="159475"/>
    <lineage>
        <taxon>Eukaryota</taxon>
        <taxon>Discoba</taxon>
        <taxon>Heterolobosea</taxon>
        <taxon>Tetramitia</taxon>
        <taxon>Eutetramitia</taxon>
        <taxon>Vahlkampfiidae</taxon>
        <taxon>Naegleria</taxon>
    </lineage>
</organism>
<dbReference type="InterPro" id="IPR044925">
    <property type="entry name" value="His-Me_finger_sf"/>
</dbReference>
<proteinExistence type="predicted"/>
<keyword evidence="2" id="KW-0255">Endonuclease</keyword>
<protein>
    <submittedName>
        <fullName evidence="2">Putative endonuclease</fullName>
    </submittedName>
</protein>
<dbReference type="InterPro" id="IPR003615">
    <property type="entry name" value="HNH_nuc"/>
</dbReference>
<feature type="domain" description="HNH nuclease" evidence="1">
    <location>
        <begin position="111"/>
        <end position="140"/>
    </location>
</feature>